<name>A0ABS6ZRF7_9GAMM</name>
<gene>
    <name evidence="2" type="ORF">KPL81_14660</name>
</gene>
<keyword evidence="3" id="KW-1185">Reference proteome</keyword>
<dbReference type="InterPro" id="IPR018959">
    <property type="entry name" value="DUF1989"/>
</dbReference>
<accession>A0ABS6ZRF7</accession>
<protein>
    <submittedName>
        <fullName evidence="2">DUF1989 domain-containing protein</fullName>
    </submittedName>
</protein>
<dbReference type="Proteomes" id="UP000769617">
    <property type="component" value="Unassembled WGS sequence"/>
</dbReference>
<dbReference type="PANTHER" id="PTHR31527:SF0">
    <property type="entry name" value="RE64534P"/>
    <property type="match status" value="1"/>
</dbReference>
<evidence type="ECO:0000313" key="2">
    <source>
        <dbReference type="EMBL" id="MBW6392393.1"/>
    </source>
</evidence>
<feature type="domain" description="DUF1989" evidence="1">
    <location>
        <begin position="39"/>
        <end position="218"/>
    </location>
</feature>
<evidence type="ECO:0000259" key="1">
    <source>
        <dbReference type="Pfam" id="PF09347"/>
    </source>
</evidence>
<dbReference type="EMBL" id="JAHYCA010000005">
    <property type="protein sequence ID" value="MBW6392393.1"/>
    <property type="molecule type" value="Genomic_DNA"/>
</dbReference>
<reference evidence="2 3" key="1">
    <citation type="submission" date="2021-07" db="EMBL/GenBank/DDBJ databases">
        <authorList>
            <person name="So Y."/>
        </authorList>
    </citation>
    <scope>NUCLEOTIDE SEQUENCE [LARGE SCALE GENOMIC DNA]</scope>
    <source>
        <strain evidence="2 3">Y3S6</strain>
    </source>
</reference>
<dbReference type="RefSeq" id="WP_219792809.1">
    <property type="nucleotide sequence ID" value="NZ_JAHYCA010000005.1"/>
</dbReference>
<dbReference type="Pfam" id="PF09347">
    <property type="entry name" value="DUF1989"/>
    <property type="match status" value="1"/>
</dbReference>
<organism evidence="2 3">
    <name type="scientific">Billgrantia antri</name>
    <dbReference type="NCBI Taxonomy" id="2846777"/>
    <lineage>
        <taxon>Bacteria</taxon>
        <taxon>Pseudomonadati</taxon>
        <taxon>Pseudomonadota</taxon>
        <taxon>Gammaproteobacteria</taxon>
        <taxon>Oceanospirillales</taxon>
        <taxon>Halomonadaceae</taxon>
        <taxon>Billgrantia</taxon>
    </lineage>
</organism>
<dbReference type="PANTHER" id="PTHR31527">
    <property type="entry name" value="RE64534P"/>
    <property type="match status" value="1"/>
</dbReference>
<comment type="caution">
    <text evidence="2">The sequence shown here is derived from an EMBL/GenBank/DDBJ whole genome shotgun (WGS) entry which is preliminary data.</text>
</comment>
<proteinExistence type="predicted"/>
<sequence>MAQVPAAYQATRGSILDVDRNFYARLTEPNARERVDSLVVPIRDGRAWKVPAGHVLRLSTLEGPQVGDFNLWHLHNPRERFWASRTRQLQRAHVSTFDRLWSTLPYLRPMATIIDDTLASYGVDGSGRDEQGGRIHDLLGTRCDPYVNRLLTGEDFDHHCHSNLVRAVLPHGLTEFDVHDVLNVFQCTGLNDDDQYFMKACPASEGDYLELFAEIDLLCALSCCPGGDLSVDLWGPNASDPLLTCHPIGVEVFRLDDALLEGWRPPEPSPYAGGHGLKGPVIDWAAEKREAARQEAVGARGKPRGYR</sequence>
<evidence type="ECO:0000313" key="3">
    <source>
        <dbReference type="Proteomes" id="UP000769617"/>
    </source>
</evidence>